<dbReference type="EMBL" id="BPQI01000176">
    <property type="protein sequence ID" value="GJD58918.1"/>
    <property type="molecule type" value="Genomic_DNA"/>
</dbReference>
<dbReference type="Proteomes" id="UP001055303">
    <property type="component" value="Unassembled WGS sequence"/>
</dbReference>
<evidence type="ECO:0000313" key="3">
    <source>
        <dbReference type="Proteomes" id="UP000401717"/>
    </source>
</evidence>
<dbReference type="EMBL" id="CABFVH010000049">
    <property type="protein sequence ID" value="VUF15258.1"/>
    <property type="molecule type" value="Genomic_DNA"/>
</dbReference>
<name>A0A564G5N0_9HYPH</name>
<dbReference type="OrthoDB" id="418728at2"/>
<protein>
    <recommendedName>
        <fullName evidence="5">Metallo-beta-lactamase domain-containing protein</fullName>
    </recommendedName>
</protein>
<dbReference type="InterPro" id="IPR052159">
    <property type="entry name" value="Competence_DNA_uptake"/>
</dbReference>
<reference evidence="1" key="2">
    <citation type="journal article" date="2021" name="Front. Microbiol.">
        <title>Comprehensive Comparative Genomics and Phenotyping of Methylobacterium Species.</title>
        <authorList>
            <person name="Alessa O."/>
            <person name="Ogura Y."/>
            <person name="Fujitani Y."/>
            <person name="Takami H."/>
            <person name="Hayashi T."/>
            <person name="Sahin N."/>
            <person name="Tani A."/>
        </authorList>
    </citation>
    <scope>NUCLEOTIDE SEQUENCE</scope>
    <source>
        <strain evidence="1">DSM 22415</strain>
    </source>
</reference>
<dbReference type="Proteomes" id="UP000401717">
    <property type="component" value="Unassembled WGS sequence"/>
</dbReference>
<accession>A0A564G5N0</accession>
<proteinExistence type="predicted"/>
<dbReference type="Gene3D" id="3.60.15.10">
    <property type="entry name" value="Ribonuclease Z/Hydroxyacylglutathione hydrolase-like"/>
    <property type="match status" value="1"/>
</dbReference>
<evidence type="ECO:0008006" key="5">
    <source>
        <dbReference type="Google" id="ProtNLM"/>
    </source>
</evidence>
<evidence type="ECO:0000313" key="2">
    <source>
        <dbReference type="EMBL" id="VUF15258.1"/>
    </source>
</evidence>
<dbReference type="PANTHER" id="PTHR30619:SF1">
    <property type="entry name" value="RECOMBINATION PROTEIN 2"/>
    <property type="match status" value="1"/>
</dbReference>
<dbReference type="PANTHER" id="PTHR30619">
    <property type="entry name" value="DNA INTERNALIZATION/COMPETENCE PROTEIN COMEC/REC2"/>
    <property type="match status" value="1"/>
</dbReference>
<reference evidence="1" key="3">
    <citation type="submission" date="2021-08" db="EMBL/GenBank/DDBJ databases">
        <authorList>
            <person name="Tani A."/>
            <person name="Ola A."/>
            <person name="Ogura Y."/>
            <person name="Katsura K."/>
            <person name="Hayashi T."/>
        </authorList>
    </citation>
    <scope>NUCLEOTIDE SEQUENCE</scope>
    <source>
        <strain evidence="1">DSM 22415</strain>
    </source>
</reference>
<dbReference type="SUPFAM" id="SSF56281">
    <property type="entry name" value="Metallo-hydrolase/oxidoreductase"/>
    <property type="match status" value="1"/>
</dbReference>
<reference evidence="2 3" key="1">
    <citation type="submission" date="2019-06" db="EMBL/GenBank/DDBJ databases">
        <authorList>
            <person name="Rodrigo-Torres L."/>
            <person name="Arahal R. D."/>
            <person name="Lucena T."/>
        </authorList>
    </citation>
    <scope>NUCLEOTIDE SEQUENCE [LARGE SCALE GENOMIC DNA]</scope>
    <source>
        <strain evidence="2 3">SW08-7</strain>
    </source>
</reference>
<organism evidence="2 3">
    <name type="scientific">Methylobacterium dankookense</name>
    <dbReference type="NCBI Taxonomy" id="560405"/>
    <lineage>
        <taxon>Bacteria</taxon>
        <taxon>Pseudomonadati</taxon>
        <taxon>Pseudomonadota</taxon>
        <taxon>Alphaproteobacteria</taxon>
        <taxon>Hyphomicrobiales</taxon>
        <taxon>Methylobacteriaceae</taxon>
        <taxon>Methylobacterium</taxon>
    </lineage>
</organism>
<dbReference type="InterPro" id="IPR036866">
    <property type="entry name" value="RibonucZ/Hydroxyglut_hydro"/>
</dbReference>
<evidence type="ECO:0000313" key="1">
    <source>
        <dbReference type="EMBL" id="GJD58918.1"/>
    </source>
</evidence>
<dbReference type="AlphaFoldDB" id="A0A564G5N0"/>
<evidence type="ECO:0000313" key="4">
    <source>
        <dbReference type="Proteomes" id="UP001055303"/>
    </source>
</evidence>
<keyword evidence="4" id="KW-1185">Reference proteome</keyword>
<sequence length="293" mass="32358">MAPDGILAALLAPSSPASPLSDLASAIEARHLFEARELVEARGSRELTDPIAYMRRVFPGRRLWRFVLTHPDLDHMRGLARLHREIGFDNFWDTANAKGQPSFRSGADRDDWEFYQALRADPGCLRPTRGTYGFAFNQGPDGLAGGDGIEILSPTPGIVAACNQRQTFNDVSIVLRIHHAGRNVLLAGDAEELAWDEIVRFYGAGLRGAVLKASHHGRDSGYHMEAVRHIAPVLTVMSVGGRPATDASAKYRNFSDRVASTRRHGDIQVHVRDDGQAFWFPDRNLEPGMVRCP</sequence>
<dbReference type="RefSeq" id="WP_144767687.1">
    <property type="nucleotide sequence ID" value="NZ_BPQI01000176.1"/>
</dbReference>
<gene>
    <name evidence="1" type="ORF">IFDJLNFL_4844</name>
    <name evidence="2" type="ORF">MTDSW087_04994</name>
</gene>